<keyword evidence="3" id="KW-0804">Transcription</keyword>
<dbReference type="EMBL" id="JAPJZH010000002">
    <property type="protein sequence ID" value="MDA4844411.1"/>
    <property type="molecule type" value="Genomic_DNA"/>
</dbReference>
<comment type="caution">
    <text evidence="6">The sequence shown here is derived from an EMBL/GenBank/DDBJ whole genome shotgun (WGS) entry which is preliminary data.</text>
</comment>
<proteinExistence type="predicted"/>
<dbReference type="RefSeq" id="WP_271087941.1">
    <property type="nucleotide sequence ID" value="NZ_JAPJZH010000002.1"/>
</dbReference>
<organism evidence="6 7">
    <name type="scientific">Hoeflea poritis</name>
    <dbReference type="NCBI Taxonomy" id="2993659"/>
    <lineage>
        <taxon>Bacteria</taxon>
        <taxon>Pseudomonadati</taxon>
        <taxon>Pseudomonadota</taxon>
        <taxon>Alphaproteobacteria</taxon>
        <taxon>Hyphomicrobiales</taxon>
        <taxon>Rhizobiaceae</taxon>
        <taxon>Hoeflea</taxon>
    </lineage>
</organism>
<dbReference type="InterPro" id="IPR000595">
    <property type="entry name" value="cNMP-bd_dom"/>
</dbReference>
<dbReference type="SMART" id="SM00100">
    <property type="entry name" value="cNMP"/>
    <property type="match status" value="1"/>
</dbReference>
<dbReference type="InterPro" id="IPR036390">
    <property type="entry name" value="WH_DNA-bd_sf"/>
</dbReference>
<dbReference type="SUPFAM" id="SSF51206">
    <property type="entry name" value="cAMP-binding domain-like"/>
    <property type="match status" value="1"/>
</dbReference>
<dbReference type="PANTHER" id="PTHR24567">
    <property type="entry name" value="CRP FAMILY TRANSCRIPTIONAL REGULATORY PROTEIN"/>
    <property type="match status" value="1"/>
</dbReference>
<dbReference type="Gene3D" id="2.60.120.10">
    <property type="entry name" value="Jelly Rolls"/>
    <property type="match status" value="1"/>
</dbReference>
<dbReference type="CDD" id="cd00038">
    <property type="entry name" value="CAP_ED"/>
    <property type="match status" value="1"/>
</dbReference>
<evidence type="ECO:0000256" key="1">
    <source>
        <dbReference type="ARBA" id="ARBA00023015"/>
    </source>
</evidence>
<keyword evidence="1" id="KW-0805">Transcription regulation</keyword>
<dbReference type="SUPFAM" id="SSF46785">
    <property type="entry name" value="Winged helix' DNA-binding domain"/>
    <property type="match status" value="1"/>
</dbReference>
<evidence type="ECO:0000259" key="4">
    <source>
        <dbReference type="PROSITE" id="PS50042"/>
    </source>
</evidence>
<dbReference type="InterPro" id="IPR018490">
    <property type="entry name" value="cNMP-bd_dom_sf"/>
</dbReference>
<feature type="domain" description="Cyclic nucleotide-binding" evidence="4">
    <location>
        <begin position="21"/>
        <end position="124"/>
    </location>
</feature>
<evidence type="ECO:0000313" key="6">
    <source>
        <dbReference type="EMBL" id="MDA4844411.1"/>
    </source>
</evidence>
<dbReference type="PANTHER" id="PTHR24567:SF74">
    <property type="entry name" value="HTH-TYPE TRANSCRIPTIONAL REGULATOR ARCR"/>
    <property type="match status" value="1"/>
</dbReference>
<evidence type="ECO:0000313" key="7">
    <source>
        <dbReference type="Proteomes" id="UP001148313"/>
    </source>
</evidence>
<evidence type="ECO:0000256" key="2">
    <source>
        <dbReference type="ARBA" id="ARBA00023125"/>
    </source>
</evidence>
<dbReference type="Proteomes" id="UP001148313">
    <property type="component" value="Unassembled WGS sequence"/>
</dbReference>
<keyword evidence="2" id="KW-0238">DNA-binding</keyword>
<name>A0ABT4VI74_9HYPH</name>
<feature type="domain" description="HTH crp-type" evidence="5">
    <location>
        <begin position="155"/>
        <end position="223"/>
    </location>
</feature>
<keyword evidence="7" id="KW-1185">Reference proteome</keyword>
<evidence type="ECO:0000259" key="5">
    <source>
        <dbReference type="PROSITE" id="PS51063"/>
    </source>
</evidence>
<dbReference type="Pfam" id="PF13545">
    <property type="entry name" value="HTH_Crp_2"/>
    <property type="match status" value="1"/>
</dbReference>
<gene>
    <name evidence="6" type="ORF">OOZ53_03575</name>
</gene>
<dbReference type="InterPro" id="IPR050397">
    <property type="entry name" value="Env_Response_Regulators"/>
</dbReference>
<dbReference type="InterPro" id="IPR036388">
    <property type="entry name" value="WH-like_DNA-bd_sf"/>
</dbReference>
<dbReference type="Gene3D" id="1.10.10.10">
    <property type="entry name" value="Winged helix-like DNA-binding domain superfamily/Winged helix DNA-binding domain"/>
    <property type="match status" value="1"/>
</dbReference>
<dbReference type="InterPro" id="IPR012318">
    <property type="entry name" value="HTH_CRP"/>
</dbReference>
<dbReference type="Pfam" id="PF00027">
    <property type="entry name" value="cNMP_binding"/>
    <property type="match status" value="1"/>
</dbReference>
<dbReference type="PROSITE" id="PS50042">
    <property type="entry name" value="CNMP_BINDING_3"/>
    <property type="match status" value="1"/>
</dbReference>
<reference evidence="6" key="1">
    <citation type="submission" date="2022-11" db="EMBL/GenBank/DDBJ databases">
        <title>Hoeflea poritis sp. nov., isolated from scleractinian coral Porites lutea.</title>
        <authorList>
            <person name="Zhang G."/>
            <person name="Wei Q."/>
            <person name="Cai L."/>
        </authorList>
    </citation>
    <scope>NUCLEOTIDE SEQUENCE</scope>
    <source>
        <strain evidence="6">E7-10</strain>
    </source>
</reference>
<dbReference type="PROSITE" id="PS51063">
    <property type="entry name" value="HTH_CRP_2"/>
    <property type="match status" value="1"/>
</dbReference>
<evidence type="ECO:0000256" key="3">
    <source>
        <dbReference type="ARBA" id="ARBA00023163"/>
    </source>
</evidence>
<accession>A0ABT4VI74</accession>
<dbReference type="InterPro" id="IPR014710">
    <property type="entry name" value="RmlC-like_jellyroll"/>
</dbReference>
<protein>
    <submittedName>
        <fullName evidence="6">Crp/Fnr family transcriptional regulator</fullName>
    </submittedName>
</protein>
<sequence length="240" mass="26363">MAHGLSTLSDGDRRVAMESILFSTAPEDVAGELLAKSSVRNFDRGQTIFPQEEHAHSVFVVLEGWVKLYRVSPNGSEAVVHVPTRGQSFGEAAAFRSDVYPVTAEAATDCRLLQVRASLMLELMKSRPEICLAMLASTYQHLHGLVSQVERLAAQTATQRVVEFLLELCPVDEGPCAVTLPYDKALIAGRLGMKPESLSRAFSRLRSVGIRINQNQAAISDVARLHSYVESDRSEVLRRA</sequence>